<dbReference type="AlphaFoldDB" id="A0ABD3V8R9"/>
<name>A0ABD3V8R9_SINWO</name>
<organism evidence="4 5">
    <name type="scientific">Sinanodonta woodiana</name>
    <name type="common">Chinese pond mussel</name>
    <name type="synonym">Anodonta woodiana</name>
    <dbReference type="NCBI Taxonomy" id="1069815"/>
    <lineage>
        <taxon>Eukaryota</taxon>
        <taxon>Metazoa</taxon>
        <taxon>Spiralia</taxon>
        <taxon>Lophotrochozoa</taxon>
        <taxon>Mollusca</taxon>
        <taxon>Bivalvia</taxon>
        <taxon>Autobranchia</taxon>
        <taxon>Heteroconchia</taxon>
        <taxon>Palaeoheterodonta</taxon>
        <taxon>Unionida</taxon>
        <taxon>Unionoidea</taxon>
        <taxon>Unionidae</taxon>
        <taxon>Unioninae</taxon>
        <taxon>Sinanodonta</taxon>
    </lineage>
</organism>
<evidence type="ECO:0000256" key="2">
    <source>
        <dbReference type="ARBA" id="ARBA00017835"/>
    </source>
</evidence>
<comment type="similarity">
    <text evidence="1">Belongs to the MTFP1 family.</text>
</comment>
<evidence type="ECO:0000256" key="1">
    <source>
        <dbReference type="ARBA" id="ARBA00009224"/>
    </source>
</evidence>
<dbReference type="PANTHER" id="PTHR11001">
    <property type="entry name" value="MITOCHONDRIAL FISSION PROCESS PROTEIN 1"/>
    <property type="match status" value="1"/>
</dbReference>
<comment type="caution">
    <text evidence="4">The sequence shown here is derived from an EMBL/GenBank/DDBJ whole genome shotgun (WGS) entry which is preliminary data.</text>
</comment>
<protein>
    <recommendedName>
        <fullName evidence="2">Mitochondrial fission process protein 1</fullName>
    </recommendedName>
    <alternativeName>
        <fullName evidence="3">Mitochondrial 18 kDa protein</fullName>
    </alternativeName>
</protein>
<evidence type="ECO:0000313" key="4">
    <source>
        <dbReference type="EMBL" id="KAL3856912.1"/>
    </source>
</evidence>
<gene>
    <name evidence="4" type="ORF">ACJMK2_011618</name>
</gene>
<evidence type="ECO:0000313" key="5">
    <source>
        <dbReference type="Proteomes" id="UP001634394"/>
    </source>
</evidence>
<proteinExistence type="inferred from homology"/>
<sequence>MSKTEKDHRDLFRETPVRYLGYANEVGESFRSQVHVNVVRFSYVVASGYVVADAVSKGIDASVKPCSNEDVRKSNIRRTVLDTLIWQGLASVAIPGFTINRICAFTLFILRRVSSMPEPAKKWTTTAVGLGCIPFIIKPIDKSVDYFMEKTYRKWYHEDAVMQDVVQDASDD</sequence>
<dbReference type="Pfam" id="PF10558">
    <property type="entry name" value="MTP18"/>
    <property type="match status" value="1"/>
</dbReference>
<keyword evidence="5" id="KW-1185">Reference proteome</keyword>
<dbReference type="Proteomes" id="UP001634394">
    <property type="component" value="Unassembled WGS sequence"/>
</dbReference>
<dbReference type="EMBL" id="JBJQND010000013">
    <property type="protein sequence ID" value="KAL3856912.1"/>
    <property type="molecule type" value="Genomic_DNA"/>
</dbReference>
<dbReference type="InterPro" id="IPR019560">
    <property type="entry name" value="Mitochondrial_18_kDa_protein"/>
</dbReference>
<dbReference type="PANTHER" id="PTHR11001:SF2">
    <property type="entry name" value="MITOCHONDRIAL FISSION PROCESS PROTEIN 1"/>
    <property type="match status" value="1"/>
</dbReference>
<evidence type="ECO:0000256" key="3">
    <source>
        <dbReference type="ARBA" id="ARBA00029631"/>
    </source>
</evidence>
<reference evidence="4 5" key="1">
    <citation type="submission" date="2024-11" db="EMBL/GenBank/DDBJ databases">
        <title>Chromosome-level genome assembly of the freshwater bivalve Anodonta woodiana.</title>
        <authorList>
            <person name="Chen X."/>
        </authorList>
    </citation>
    <scope>NUCLEOTIDE SEQUENCE [LARGE SCALE GENOMIC DNA]</scope>
    <source>
        <strain evidence="4">MN2024</strain>
        <tissue evidence="4">Gills</tissue>
    </source>
</reference>
<accession>A0ABD3V8R9</accession>